<dbReference type="Gene3D" id="2.10.260.10">
    <property type="match status" value="1"/>
</dbReference>
<dbReference type="Pfam" id="PF04014">
    <property type="entry name" value="MazE_antitoxin"/>
    <property type="match status" value="1"/>
</dbReference>
<dbReference type="PANTHER" id="PTHR34860:SF6">
    <property type="entry name" value="REPRESSOR-LIKE PROTEIN SSO7C3"/>
    <property type="match status" value="1"/>
</dbReference>
<dbReference type="GO" id="GO:0003677">
    <property type="term" value="F:DNA binding"/>
    <property type="evidence" value="ECO:0007669"/>
    <property type="project" value="UniProtKB-KW"/>
</dbReference>
<protein>
    <submittedName>
        <fullName evidence="2">AbrB/MazE/SpoVT family DNA-binding domain-containing protein</fullName>
    </submittedName>
</protein>
<evidence type="ECO:0000313" key="2">
    <source>
        <dbReference type="EMBL" id="MCY9763928.1"/>
    </source>
</evidence>
<keyword evidence="2" id="KW-0238">DNA-binding</keyword>
<dbReference type="InterPro" id="IPR037914">
    <property type="entry name" value="SpoVT-AbrB_sf"/>
</dbReference>
<evidence type="ECO:0000259" key="1">
    <source>
        <dbReference type="SMART" id="SM00966"/>
    </source>
</evidence>
<keyword evidence="3" id="KW-1185">Reference proteome</keyword>
<name>A0ABT4H4L1_PAEAL</name>
<dbReference type="Proteomes" id="UP001527181">
    <property type="component" value="Unassembled WGS sequence"/>
</dbReference>
<gene>
    <name evidence="2" type="ORF">M5X12_25790</name>
</gene>
<dbReference type="EMBL" id="JAMDNP010000070">
    <property type="protein sequence ID" value="MCY9763928.1"/>
    <property type="molecule type" value="Genomic_DNA"/>
</dbReference>
<comment type="caution">
    <text evidence="2">The sequence shown here is derived from an EMBL/GenBank/DDBJ whole genome shotgun (WGS) entry which is preliminary data.</text>
</comment>
<dbReference type="RefSeq" id="WP_174807750.1">
    <property type="nucleotide sequence ID" value="NZ_JAKOBS010000018.1"/>
</dbReference>
<dbReference type="InterPro" id="IPR052975">
    <property type="entry name" value="Repressor-like_regulatory"/>
</dbReference>
<feature type="domain" description="SpoVT-AbrB" evidence="1">
    <location>
        <begin position="9"/>
        <end position="52"/>
    </location>
</feature>
<reference evidence="2 3" key="1">
    <citation type="submission" date="2022-05" db="EMBL/GenBank/DDBJ databases">
        <title>Genome Sequencing of Bee-Associated Microbes.</title>
        <authorList>
            <person name="Dunlap C."/>
        </authorList>
    </citation>
    <scope>NUCLEOTIDE SEQUENCE [LARGE SCALE GENOMIC DNA]</scope>
    <source>
        <strain evidence="2 3">NRRL B-04010</strain>
    </source>
</reference>
<organism evidence="2 3">
    <name type="scientific">Paenibacillus alvei</name>
    <name type="common">Bacillus alvei</name>
    <dbReference type="NCBI Taxonomy" id="44250"/>
    <lineage>
        <taxon>Bacteria</taxon>
        <taxon>Bacillati</taxon>
        <taxon>Bacillota</taxon>
        <taxon>Bacilli</taxon>
        <taxon>Bacillales</taxon>
        <taxon>Paenibacillaceae</taxon>
        <taxon>Paenibacillus</taxon>
    </lineage>
</organism>
<dbReference type="PANTHER" id="PTHR34860">
    <property type="entry name" value="REPRESSOR-LIKE PROTEIN SSO7C3"/>
    <property type="match status" value="1"/>
</dbReference>
<dbReference type="SMART" id="SM00966">
    <property type="entry name" value="SpoVT_AbrB"/>
    <property type="match status" value="1"/>
</dbReference>
<evidence type="ECO:0000313" key="3">
    <source>
        <dbReference type="Proteomes" id="UP001527181"/>
    </source>
</evidence>
<accession>A0ABT4H4L1</accession>
<sequence>MTKLSGFVRNVDALGRLVIPSEIRETLHIDKGVPLSITSDGVSITIRKHVLSCTFCEGLEHLESFMDKKVCRKCKDKLMGGCE</sequence>
<dbReference type="InterPro" id="IPR007159">
    <property type="entry name" value="SpoVT-AbrB_dom"/>
</dbReference>
<dbReference type="SUPFAM" id="SSF89447">
    <property type="entry name" value="AbrB/MazE/MraZ-like"/>
    <property type="match status" value="1"/>
</dbReference>
<proteinExistence type="predicted"/>